<dbReference type="InterPro" id="IPR025424">
    <property type="entry name" value="YrhK_domain"/>
</dbReference>
<dbReference type="Pfam" id="PF14145">
    <property type="entry name" value="YrhK"/>
    <property type="match status" value="1"/>
</dbReference>
<evidence type="ECO:0000313" key="3">
    <source>
        <dbReference type="EMBL" id="MCD2197222.1"/>
    </source>
</evidence>
<dbReference type="Proteomes" id="UP001199469">
    <property type="component" value="Unassembled WGS sequence"/>
</dbReference>
<keyword evidence="1" id="KW-0472">Membrane</keyword>
<dbReference type="EMBL" id="JAJNDB010000007">
    <property type="protein sequence ID" value="MCD2197222.1"/>
    <property type="molecule type" value="Genomic_DNA"/>
</dbReference>
<feature type="domain" description="YrhK" evidence="2">
    <location>
        <begin position="28"/>
        <end position="85"/>
    </location>
</feature>
<comment type="caution">
    <text evidence="3">The sequence shown here is derived from an EMBL/GenBank/DDBJ whole genome shotgun (WGS) entry which is preliminary data.</text>
</comment>
<feature type="transmembrane region" description="Helical" evidence="1">
    <location>
        <begin position="64"/>
        <end position="80"/>
    </location>
</feature>
<organism evidence="3 4">
    <name type="scientific">Actinomycetospora endophytica</name>
    <dbReference type="NCBI Taxonomy" id="2291215"/>
    <lineage>
        <taxon>Bacteria</taxon>
        <taxon>Bacillati</taxon>
        <taxon>Actinomycetota</taxon>
        <taxon>Actinomycetes</taxon>
        <taxon>Pseudonocardiales</taxon>
        <taxon>Pseudonocardiaceae</taxon>
        <taxon>Actinomycetospora</taxon>
    </lineage>
</organism>
<evidence type="ECO:0000313" key="4">
    <source>
        <dbReference type="Proteomes" id="UP001199469"/>
    </source>
</evidence>
<proteinExistence type="predicted"/>
<protein>
    <submittedName>
        <fullName evidence="3">YrhK family protein</fullName>
    </submittedName>
</protein>
<feature type="transmembrane region" description="Helical" evidence="1">
    <location>
        <begin position="34"/>
        <end position="52"/>
    </location>
</feature>
<evidence type="ECO:0000259" key="2">
    <source>
        <dbReference type="Pfam" id="PF14145"/>
    </source>
</evidence>
<evidence type="ECO:0000256" key="1">
    <source>
        <dbReference type="SAM" id="Phobius"/>
    </source>
</evidence>
<keyword evidence="4" id="KW-1185">Reference proteome</keyword>
<keyword evidence="1" id="KW-0812">Transmembrane</keyword>
<gene>
    <name evidence="3" type="ORF">LQ327_28005</name>
</gene>
<accession>A0ABS8PG17</accession>
<dbReference type="RefSeq" id="WP_230739094.1">
    <property type="nucleotide sequence ID" value="NZ_JAJNDB010000007.1"/>
</dbReference>
<name>A0ABS8PG17_9PSEU</name>
<keyword evidence="1" id="KW-1133">Transmembrane helix</keyword>
<reference evidence="3 4" key="1">
    <citation type="submission" date="2021-11" db="EMBL/GenBank/DDBJ databases">
        <title>Draft genome sequence of Actinomycetospora sp. SF1 isolated from the rhizosphere soil.</title>
        <authorList>
            <person name="Duangmal K."/>
            <person name="Chantavorakit T."/>
        </authorList>
    </citation>
    <scope>NUCLEOTIDE SEQUENCE [LARGE SCALE GENOMIC DNA]</scope>
    <source>
        <strain evidence="3 4">TBRC 5722</strain>
    </source>
</reference>
<sequence>MAKPVSDDPDDPNITMTLAGRVITIRDRYETASIVNDALIAVEFLVGSFFFFEGVPSSAKDVGVWLFVVGSAQLAIRPAIRLSRRFTLRRMASGGKDYHESSDDF</sequence>